<dbReference type="Gene3D" id="2.60.40.790">
    <property type="match status" value="1"/>
</dbReference>
<dbReference type="RefSeq" id="WP_146394795.1">
    <property type="nucleotide sequence ID" value="NZ_SJPJ01000001.1"/>
</dbReference>
<evidence type="ECO:0000256" key="3">
    <source>
        <dbReference type="SAM" id="MobiDB-lite"/>
    </source>
</evidence>
<dbReference type="InterPro" id="IPR002068">
    <property type="entry name" value="A-crystallin/Hsp20_dom"/>
</dbReference>
<evidence type="ECO:0000313" key="6">
    <source>
        <dbReference type="Proteomes" id="UP000315010"/>
    </source>
</evidence>
<dbReference type="EMBL" id="SJPJ01000001">
    <property type="protein sequence ID" value="TWT79620.1"/>
    <property type="molecule type" value="Genomic_DNA"/>
</dbReference>
<dbReference type="CDD" id="cd06464">
    <property type="entry name" value="ACD_sHsps-like"/>
    <property type="match status" value="1"/>
</dbReference>
<reference evidence="5 6" key="1">
    <citation type="submission" date="2019-02" db="EMBL/GenBank/DDBJ databases">
        <title>Deep-cultivation of Planctomycetes and their phenomic and genomic characterization uncovers novel biology.</title>
        <authorList>
            <person name="Wiegand S."/>
            <person name="Jogler M."/>
            <person name="Boedeker C."/>
            <person name="Pinto D."/>
            <person name="Vollmers J."/>
            <person name="Rivas-Marin E."/>
            <person name="Kohn T."/>
            <person name="Peeters S.H."/>
            <person name="Heuer A."/>
            <person name="Rast P."/>
            <person name="Oberbeckmann S."/>
            <person name="Bunk B."/>
            <person name="Jeske O."/>
            <person name="Meyerdierks A."/>
            <person name="Storesund J.E."/>
            <person name="Kallscheuer N."/>
            <person name="Luecker S."/>
            <person name="Lage O.M."/>
            <person name="Pohl T."/>
            <person name="Merkel B.J."/>
            <person name="Hornburger P."/>
            <person name="Mueller R.-W."/>
            <person name="Bruemmer F."/>
            <person name="Labrenz M."/>
            <person name="Spormann A.M."/>
            <person name="Op Den Camp H."/>
            <person name="Overmann J."/>
            <person name="Amann R."/>
            <person name="Jetten M.S.M."/>
            <person name="Mascher T."/>
            <person name="Medema M.H."/>
            <person name="Devos D.P."/>
            <person name="Kaster A.-K."/>
            <person name="Ovreas L."/>
            <person name="Rohde M."/>
            <person name="Galperin M.Y."/>
            <person name="Jogler C."/>
        </authorList>
    </citation>
    <scope>NUCLEOTIDE SEQUENCE [LARGE SCALE GENOMIC DNA]</scope>
    <source>
        <strain evidence="5 6">CA13</strain>
    </source>
</reference>
<feature type="compositionally biased region" description="Basic and acidic residues" evidence="3">
    <location>
        <begin position="76"/>
        <end position="95"/>
    </location>
</feature>
<dbReference type="Pfam" id="PF00011">
    <property type="entry name" value="HSP20"/>
    <property type="match status" value="1"/>
</dbReference>
<proteinExistence type="inferred from homology"/>
<comment type="similarity">
    <text evidence="1 2">Belongs to the small heat shock protein (HSP20) family.</text>
</comment>
<sequence length="142" mass="16370">MRFNIPWANEINRMQDEMERLFGDRSGESMFRPRAYPPVNIWEDEDNLYVESEIPGMELEEMELLSNDENSLTIQGERKQPPRAEGSTHRQERSFGRFSRSIQLPSSINAEKTTAQYKAGVLKITLAKKEEAKPRHISVTAG</sequence>
<feature type="region of interest" description="Disordered" evidence="3">
    <location>
        <begin position="68"/>
        <end position="101"/>
    </location>
</feature>
<organism evidence="5 6">
    <name type="scientific">Novipirellula herctigrandis</name>
    <dbReference type="NCBI Taxonomy" id="2527986"/>
    <lineage>
        <taxon>Bacteria</taxon>
        <taxon>Pseudomonadati</taxon>
        <taxon>Planctomycetota</taxon>
        <taxon>Planctomycetia</taxon>
        <taxon>Pirellulales</taxon>
        <taxon>Pirellulaceae</taxon>
        <taxon>Novipirellula</taxon>
    </lineage>
</organism>
<keyword evidence="6" id="KW-1185">Reference proteome</keyword>
<dbReference type="PANTHER" id="PTHR11527">
    <property type="entry name" value="HEAT-SHOCK PROTEIN 20 FAMILY MEMBER"/>
    <property type="match status" value="1"/>
</dbReference>
<feature type="domain" description="SHSP" evidence="4">
    <location>
        <begin position="30"/>
        <end position="142"/>
    </location>
</feature>
<evidence type="ECO:0000256" key="1">
    <source>
        <dbReference type="PROSITE-ProRule" id="PRU00285"/>
    </source>
</evidence>
<dbReference type="SUPFAM" id="SSF49764">
    <property type="entry name" value="HSP20-like chaperones"/>
    <property type="match status" value="1"/>
</dbReference>
<dbReference type="Proteomes" id="UP000315010">
    <property type="component" value="Unassembled WGS sequence"/>
</dbReference>
<evidence type="ECO:0000256" key="2">
    <source>
        <dbReference type="RuleBase" id="RU003616"/>
    </source>
</evidence>
<protein>
    <submittedName>
        <fullName evidence="5">18 kDa heat shock protein</fullName>
    </submittedName>
</protein>
<accession>A0A5C5YXL7</accession>
<evidence type="ECO:0000259" key="4">
    <source>
        <dbReference type="PROSITE" id="PS01031"/>
    </source>
</evidence>
<comment type="caution">
    <text evidence="5">The sequence shown here is derived from an EMBL/GenBank/DDBJ whole genome shotgun (WGS) entry which is preliminary data.</text>
</comment>
<dbReference type="InterPro" id="IPR008978">
    <property type="entry name" value="HSP20-like_chaperone"/>
</dbReference>
<gene>
    <name evidence="5" type="ORF">CA13_10240</name>
</gene>
<name>A0A5C5YXL7_9BACT</name>
<dbReference type="PROSITE" id="PS01031">
    <property type="entry name" value="SHSP"/>
    <property type="match status" value="1"/>
</dbReference>
<dbReference type="OrthoDB" id="268718at2"/>
<keyword evidence="5" id="KW-0346">Stress response</keyword>
<dbReference type="InterPro" id="IPR031107">
    <property type="entry name" value="Small_HSP"/>
</dbReference>
<evidence type="ECO:0000313" key="5">
    <source>
        <dbReference type="EMBL" id="TWT79620.1"/>
    </source>
</evidence>
<dbReference type="AlphaFoldDB" id="A0A5C5YXL7"/>